<keyword evidence="2" id="KW-0808">Transferase</keyword>
<proteinExistence type="inferred from homology"/>
<keyword evidence="3" id="KW-0012">Acyltransferase</keyword>
<dbReference type="GO" id="GO:0016746">
    <property type="term" value="F:acyltransferase activity"/>
    <property type="evidence" value="ECO:0007669"/>
    <property type="project" value="UniProtKB-KW"/>
</dbReference>
<dbReference type="EMBL" id="JBDFQZ010000004">
    <property type="protein sequence ID" value="KAK9732914.1"/>
    <property type="molecule type" value="Genomic_DNA"/>
</dbReference>
<dbReference type="PANTHER" id="PTHR31623:SF110">
    <property type="entry name" value="VINORINE SYNTHASE-LIKE"/>
    <property type="match status" value="1"/>
</dbReference>
<evidence type="ECO:0000313" key="5">
    <source>
        <dbReference type="EMBL" id="KAK9732914.1"/>
    </source>
</evidence>
<evidence type="ECO:0000256" key="3">
    <source>
        <dbReference type="ARBA" id="ARBA00023315"/>
    </source>
</evidence>
<gene>
    <name evidence="5" type="ORF">RND81_04G031600</name>
</gene>
<evidence type="ECO:0000256" key="1">
    <source>
        <dbReference type="ARBA" id="ARBA00009861"/>
    </source>
</evidence>
<evidence type="ECO:0000256" key="4">
    <source>
        <dbReference type="SAM" id="MobiDB-lite"/>
    </source>
</evidence>
<comment type="caution">
    <text evidence="5">The sequence shown here is derived from an EMBL/GenBank/DDBJ whole genome shotgun (WGS) entry which is preliminary data.</text>
</comment>
<dbReference type="Gene3D" id="3.30.559.10">
    <property type="entry name" value="Chloramphenicol acetyltransferase-like domain"/>
    <property type="match status" value="2"/>
</dbReference>
<organism evidence="5 6">
    <name type="scientific">Saponaria officinalis</name>
    <name type="common">Common soapwort</name>
    <name type="synonym">Lychnis saponaria</name>
    <dbReference type="NCBI Taxonomy" id="3572"/>
    <lineage>
        <taxon>Eukaryota</taxon>
        <taxon>Viridiplantae</taxon>
        <taxon>Streptophyta</taxon>
        <taxon>Embryophyta</taxon>
        <taxon>Tracheophyta</taxon>
        <taxon>Spermatophyta</taxon>
        <taxon>Magnoliopsida</taxon>
        <taxon>eudicotyledons</taxon>
        <taxon>Gunneridae</taxon>
        <taxon>Pentapetalae</taxon>
        <taxon>Caryophyllales</taxon>
        <taxon>Caryophyllaceae</taxon>
        <taxon>Caryophylleae</taxon>
        <taxon>Saponaria</taxon>
    </lineage>
</organism>
<feature type="compositionally biased region" description="Basic and acidic residues" evidence="4">
    <location>
        <begin position="212"/>
        <end position="227"/>
    </location>
</feature>
<reference evidence="5" key="1">
    <citation type="submission" date="2024-03" db="EMBL/GenBank/DDBJ databases">
        <title>WGS assembly of Saponaria officinalis var. Norfolk2.</title>
        <authorList>
            <person name="Jenkins J."/>
            <person name="Shu S."/>
            <person name="Grimwood J."/>
            <person name="Barry K."/>
            <person name="Goodstein D."/>
            <person name="Schmutz J."/>
            <person name="Leebens-Mack J."/>
            <person name="Osbourn A."/>
        </authorList>
    </citation>
    <scope>NUCLEOTIDE SEQUENCE [LARGE SCALE GENOMIC DNA]</scope>
    <source>
        <strain evidence="5">JIC</strain>
    </source>
</reference>
<evidence type="ECO:0000256" key="2">
    <source>
        <dbReference type="ARBA" id="ARBA00022679"/>
    </source>
</evidence>
<dbReference type="Proteomes" id="UP001443914">
    <property type="component" value="Unassembled WGS sequence"/>
</dbReference>
<evidence type="ECO:0000313" key="6">
    <source>
        <dbReference type="Proteomes" id="UP001443914"/>
    </source>
</evidence>
<sequence>MNFQNIVVKRVSSEIIKPSSPTPSHLRHLTLSFLDQKCGPSLIPALLFYSAPQGAARLDITRLKTCLSETLTTFYPLAGRYETWGTILCNDEGIPFTESQVNCTLSDMLNSFFSSSSSFEYLPSFYPPKQDILPSRVHMAIQVNVFTCGGFALGWYHVHKVTDGTSATTFLRHWAALVAENYEGVTQAQPDFKAGPTTFPPLPEEDTPVVVHESDNKEEKFETKGDSGNDKTIWSSISAKRTILRSFIFKSSAMNELKAKSISDGVPNPSRYEAVTGFLWKQLLSTSTTTEKQSTITVAVNLRPITDPPLPKGSMGNIVDVAIVNSNKQAQLPELVEAIHSTIAKMTDSVLNYQSENRGEHRDKHSEKFKTAILECMGKDAYMFLGWCKSAGFMDVDFGFGKPIRVIPNDGVVVNISIIILTEYLDLDGGDGYEAWLFLEEDIIKSLESSPDFLAFASPSFRFDNNHVDV</sequence>
<evidence type="ECO:0008006" key="7">
    <source>
        <dbReference type="Google" id="ProtNLM"/>
    </source>
</evidence>
<dbReference type="AlphaFoldDB" id="A0AAW1LHE5"/>
<accession>A0AAW1LHE5</accession>
<name>A0AAW1LHE5_SAPOF</name>
<dbReference type="Pfam" id="PF02458">
    <property type="entry name" value="Transferase"/>
    <property type="match status" value="1"/>
</dbReference>
<protein>
    <recommendedName>
        <fullName evidence="7">Transferase</fullName>
    </recommendedName>
</protein>
<keyword evidence="6" id="KW-1185">Reference proteome</keyword>
<feature type="region of interest" description="Disordered" evidence="4">
    <location>
        <begin position="200"/>
        <end position="227"/>
    </location>
</feature>
<dbReference type="InterPro" id="IPR023213">
    <property type="entry name" value="CAT-like_dom_sf"/>
</dbReference>
<dbReference type="PANTHER" id="PTHR31623">
    <property type="entry name" value="F21J9.9"/>
    <property type="match status" value="1"/>
</dbReference>
<comment type="similarity">
    <text evidence="1">Belongs to the plant acyltransferase family.</text>
</comment>